<sequence>MASKKIDYVIFDMDGLLIDTESVYTKVTDDILAPYGKTLTWDVKAGCMGRVEREAAAHILRSYPGVPLTVDAYIEQRRVQQDILWSTVRLLPGVRKLVTHLRKHNVPIAVATASLRRNYERKTRHLADLFDCFEGKVICGDDVKDQTTGKPEPYIFLHAAQTKLGKDVGYGEVENASPSENEVRSKGLVFEDAVLGVQAGKRAGMNVVWVPDPGLLNLEYSGFLFPDQTIASIEEFKPEEWGLPPYDT</sequence>
<dbReference type="SUPFAM" id="SSF56784">
    <property type="entry name" value="HAD-like"/>
    <property type="match status" value="1"/>
</dbReference>
<dbReference type="SFLD" id="SFLDG01129">
    <property type="entry name" value="C1.5:_HAD__Beta-PGM__Phosphata"/>
    <property type="match status" value="1"/>
</dbReference>
<dbReference type="Pfam" id="PF00702">
    <property type="entry name" value="Hydrolase"/>
    <property type="match status" value="1"/>
</dbReference>
<dbReference type="RefSeq" id="XP_007766801.1">
    <property type="nucleotide sequence ID" value="XM_007768611.1"/>
</dbReference>
<comment type="caution">
    <text evidence="1">The sequence shown here is derived from an EMBL/GenBank/DDBJ whole genome shotgun (WGS) entry which is preliminary data.</text>
</comment>
<dbReference type="InterPro" id="IPR023214">
    <property type="entry name" value="HAD_sf"/>
</dbReference>
<dbReference type="SFLD" id="SFLDS00003">
    <property type="entry name" value="Haloacid_Dehalogenase"/>
    <property type="match status" value="1"/>
</dbReference>
<dbReference type="GeneID" id="19198284"/>
<dbReference type="OrthoDB" id="40579at2759"/>
<dbReference type="GO" id="GO:0016791">
    <property type="term" value="F:phosphatase activity"/>
    <property type="evidence" value="ECO:0007669"/>
    <property type="project" value="TreeGrafter"/>
</dbReference>
<dbReference type="PANTHER" id="PTHR18901">
    <property type="entry name" value="2-DEOXYGLUCOSE-6-PHOSPHATE PHOSPHATASE 2"/>
    <property type="match status" value="1"/>
</dbReference>
<dbReference type="OMA" id="IWCPHPG"/>
<keyword evidence="2" id="KW-1185">Reference proteome</keyword>
<dbReference type="Gene3D" id="3.40.50.1000">
    <property type="entry name" value="HAD superfamily/HAD-like"/>
    <property type="match status" value="1"/>
</dbReference>
<dbReference type="PANTHER" id="PTHR18901:SF38">
    <property type="entry name" value="PSEUDOURIDINE-5'-PHOSPHATASE"/>
    <property type="match status" value="1"/>
</dbReference>
<dbReference type="Gene3D" id="1.10.150.240">
    <property type="entry name" value="Putative phosphatase, domain 2"/>
    <property type="match status" value="1"/>
</dbReference>
<dbReference type="InterPro" id="IPR036412">
    <property type="entry name" value="HAD-like_sf"/>
</dbReference>
<gene>
    <name evidence="1" type="ORF">CONPUDRAFT_101256</name>
</gene>
<dbReference type="InterPro" id="IPR023198">
    <property type="entry name" value="PGP-like_dom2"/>
</dbReference>
<evidence type="ECO:0000313" key="1">
    <source>
        <dbReference type="EMBL" id="EIW82851.1"/>
    </source>
</evidence>
<accession>A0A5M3MW82</accession>
<evidence type="ECO:0000313" key="2">
    <source>
        <dbReference type="Proteomes" id="UP000053558"/>
    </source>
</evidence>
<organism evidence="1 2">
    <name type="scientific">Coniophora puteana (strain RWD-64-598)</name>
    <name type="common">Brown rot fungus</name>
    <dbReference type="NCBI Taxonomy" id="741705"/>
    <lineage>
        <taxon>Eukaryota</taxon>
        <taxon>Fungi</taxon>
        <taxon>Dikarya</taxon>
        <taxon>Basidiomycota</taxon>
        <taxon>Agaricomycotina</taxon>
        <taxon>Agaricomycetes</taxon>
        <taxon>Agaricomycetidae</taxon>
        <taxon>Boletales</taxon>
        <taxon>Coniophorineae</taxon>
        <taxon>Coniophoraceae</taxon>
        <taxon>Coniophora</taxon>
    </lineage>
</organism>
<reference evidence="2" key="1">
    <citation type="journal article" date="2012" name="Science">
        <title>The Paleozoic origin of enzymatic lignin decomposition reconstructed from 31 fungal genomes.</title>
        <authorList>
            <person name="Floudas D."/>
            <person name="Binder M."/>
            <person name="Riley R."/>
            <person name="Barry K."/>
            <person name="Blanchette R.A."/>
            <person name="Henrissat B."/>
            <person name="Martinez A.T."/>
            <person name="Otillar R."/>
            <person name="Spatafora J.W."/>
            <person name="Yadav J.S."/>
            <person name="Aerts A."/>
            <person name="Benoit I."/>
            <person name="Boyd A."/>
            <person name="Carlson A."/>
            <person name="Copeland A."/>
            <person name="Coutinho P.M."/>
            <person name="de Vries R.P."/>
            <person name="Ferreira P."/>
            <person name="Findley K."/>
            <person name="Foster B."/>
            <person name="Gaskell J."/>
            <person name="Glotzer D."/>
            <person name="Gorecki P."/>
            <person name="Heitman J."/>
            <person name="Hesse C."/>
            <person name="Hori C."/>
            <person name="Igarashi K."/>
            <person name="Jurgens J.A."/>
            <person name="Kallen N."/>
            <person name="Kersten P."/>
            <person name="Kohler A."/>
            <person name="Kuees U."/>
            <person name="Kumar T.K.A."/>
            <person name="Kuo A."/>
            <person name="LaButti K."/>
            <person name="Larrondo L.F."/>
            <person name="Lindquist E."/>
            <person name="Ling A."/>
            <person name="Lombard V."/>
            <person name="Lucas S."/>
            <person name="Lundell T."/>
            <person name="Martin R."/>
            <person name="McLaughlin D.J."/>
            <person name="Morgenstern I."/>
            <person name="Morin E."/>
            <person name="Murat C."/>
            <person name="Nagy L.G."/>
            <person name="Nolan M."/>
            <person name="Ohm R.A."/>
            <person name="Patyshakuliyeva A."/>
            <person name="Rokas A."/>
            <person name="Ruiz-Duenas F.J."/>
            <person name="Sabat G."/>
            <person name="Salamov A."/>
            <person name="Samejima M."/>
            <person name="Schmutz J."/>
            <person name="Slot J.C."/>
            <person name="St John F."/>
            <person name="Stenlid J."/>
            <person name="Sun H."/>
            <person name="Sun S."/>
            <person name="Syed K."/>
            <person name="Tsang A."/>
            <person name="Wiebenga A."/>
            <person name="Young D."/>
            <person name="Pisabarro A."/>
            <person name="Eastwood D.C."/>
            <person name="Martin F."/>
            <person name="Cullen D."/>
            <person name="Grigoriev I.V."/>
            <person name="Hibbett D.S."/>
        </authorList>
    </citation>
    <scope>NUCLEOTIDE SEQUENCE [LARGE SCALE GENOMIC DNA]</scope>
    <source>
        <strain evidence="2">RWD-64-598 SS2</strain>
    </source>
</reference>
<dbReference type="Proteomes" id="UP000053558">
    <property type="component" value="Unassembled WGS sequence"/>
</dbReference>
<dbReference type="KEGG" id="cput:CONPUDRAFT_101256"/>
<dbReference type="AlphaFoldDB" id="A0A5M3MW82"/>
<dbReference type="FunFam" id="1.10.150.240:FF:000001">
    <property type="entry name" value="Haloacid dehalogenase-like hydrolase domain"/>
    <property type="match status" value="1"/>
</dbReference>
<protein>
    <submittedName>
        <fullName evidence="1">HAD-like protein</fullName>
    </submittedName>
</protein>
<dbReference type="EMBL" id="JH711576">
    <property type="protein sequence ID" value="EIW82851.1"/>
    <property type="molecule type" value="Genomic_DNA"/>
</dbReference>
<name>A0A5M3MW82_CONPW</name>
<proteinExistence type="predicted"/>